<keyword evidence="2" id="KW-0677">Repeat</keyword>
<sequence length="1853" mass="209962">MGSLIILLLLGCIDLDLAVHASLNDNLDEKFKQTKIEIAKLHFQYKPPVQKKLYNVQWNNLWQETVDSGRPFVGDAFNRLFFIKRNRVAVFTIDSPLSNQTSLAEITLTHSDGSIQFIRTTVWKTMLYLLVCYETGSCSLYTVTEDLQLRHRQTIHHNGHPMDASFFVRDNRLYLVVADNFDRLAVPSIIYHWRGTYMDAVAKVMTTAAVSVATFKHKQSTIVVFAQNDKRTPDIGSVVYEFTETSSDQIQYLSTIGPVSVHSYNYAGSSFIFLTNQHGPSNLFWWDGQELLNWKQIPEIEAPSSIHAVSVNDEIFFFVGSKNLLRLYKFENASNCTLLSSTKLPDGETVIDAQARVERSTVIVILITVNLNNVYNVGFWELDIKEIPTEHSIEEPDILSKHLSELVDILLRRKPLVEKAKSSWSSLLPANENLTVSNPLIIPNITLESGTVRNIDVFVSEDVVAPRNLEENLHMLIREIDVTVEASKNLLASGAQNSFTGDIVVEGDAFVGKLEIDNLQVDFLNNNDIRSNDIESNVTDESLVPLRGNDIIIENLEIESLCGIPFPYWSLNNDTSKTEINLNAYEIEFSNDTVLLRSNVSLTRLNTRSLNYIDIDRFLDELFVLEKNQRIRGNVTYSDTLQITNLRTGRLNGESIERYMTEETNQTFDKFVVKSLQVENLHVESINGVPVSEAARISRANAIKGKVKIARAHVTDELIADADLKLPESQPVQVYFNVVVTGDLRIKALDIDDPENVLLNGNEVRLNDILENTWTRSTDQTIRNDVTFENNLTIDRLLAKHLNGYAEEEFLYTTATSIPEAFGNLRFENIEVDDMSPEETSHDAFFDDAPESLTIRERLHLKHLQGNRLFFERFNGLPVADVLNGTERINVTGKMDFTAIRARQINVDALNFRFINDEDGVMFLKAAGTDENNRTKDSLKTREFRVENLIVERINGIEMKKLRSLQNTKRSDLKDLVIDGDLKVIGDLTVESIDGKSPDIYLENMAKGDIVLDSAMTIDDLIVENATLEFINGRDANTLFENVFSKSKEQNVSGRFAFYKMSTGNIVTGFINDRNTSDLIWTDQPLYITGNVTFSDLLVDNVSTRTVNGQEVNELYENLLTVPATRIKDLIVDGNISWSTPSMNWTSLTFLFENAVTKAGRQSIHGDVVFGKGVSMSALEAKSKEVDEIRGILNDAVLNCDDVVEITGRKVFKRNLKINTLIVTGNIEIPTMNDVDIVQFNISVVRKDQDEMVTGPLTFYEEAAMNEVLVNDTVHEIPLHELVRATDMLPPNIFFQHLVVLQNVSLKNLDGINFNEFLRDRVTIDGDHDIASNVQFNGIIEVEENAAVTRINGIDPSDLVLNGTTETQLISGSKTFEEDIVVNGNIHASLTNGVDLSSEYRNGVQNDDDVEIIGDLIFESGIKVPDNVTVSGLVNGVNLHMILDDLTNETHEILREFKRNENEIDDSIRQSSQISETLRNVFFYLEAEKGLKIQVPNIKRMEVVYYEEITKLNMFGEEPGPLCGLLSNCSCPTEYVAELFNHDCRVWRTNDSTIVWNHHGLHSDVGVNVMTNTVSSSSECTLSNSENEFTTISWTKPGTLETGDVVAEVKKTSSPIRGFVKDTGVFMTHDNTAFVVLAIYYDKYRASHRTYSMMYKIDFEKNVLSLHQELSTDGAWDIEIFKTNHRNVYLLLGCFGDSEKSFLYRFDENTSKFVTLRTFGGKTRHVKRLHHETDHFVLLDDYDTNAVNIYNYDPDFDNFFDYQSLFYDSRVDGIECFYADESGKSDSFVVVTTENDQFYIYEYMYAQKFKMRMHHRMDDLQAMVPFYSAGNGYIFTGTSTNSTILRIVEQGPH</sequence>
<dbReference type="OMA" id="FENFHVD"/>
<dbReference type="EMBL" id="KQ434977">
    <property type="protein sequence ID" value="KZC12813.1"/>
    <property type="molecule type" value="Genomic_DNA"/>
</dbReference>
<evidence type="ECO:0000256" key="3">
    <source>
        <dbReference type="SAM" id="SignalP"/>
    </source>
</evidence>
<organism evidence="4 5">
    <name type="scientific">Dufourea novaeangliae</name>
    <name type="common">Sweat bee</name>
    <dbReference type="NCBI Taxonomy" id="178035"/>
    <lineage>
        <taxon>Eukaryota</taxon>
        <taxon>Metazoa</taxon>
        <taxon>Ecdysozoa</taxon>
        <taxon>Arthropoda</taxon>
        <taxon>Hexapoda</taxon>
        <taxon>Insecta</taxon>
        <taxon>Pterygota</taxon>
        <taxon>Neoptera</taxon>
        <taxon>Endopterygota</taxon>
        <taxon>Hymenoptera</taxon>
        <taxon>Apocrita</taxon>
        <taxon>Aculeata</taxon>
        <taxon>Apoidea</taxon>
        <taxon>Anthophila</taxon>
        <taxon>Halictidae</taxon>
        <taxon>Rophitinae</taxon>
        <taxon>Dufourea</taxon>
    </lineage>
</organism>
<evidence type="ECO:0000256" key="1">
    <source>
        <dbReference type="ARBA" id="ARBA00022729"/>
    </source>
</evidence>
<protein>
    <submittedName>
        <fullName evidence="4">Uncharacterized protein</fullName>
    </submittedName>
</protein>
<feature type="chain" id="PRO_5007599669" evidence="3">
    <location>
        <begin position="19"/>
        <end position="1853"/>
    </location>
</feature>
<evidence type="ECO:0000313" key="4">
    <source>
        <dbReference type="EMBL" id="KZC12813.1"/>
    </source>
</evidence>
<feature type="signal peptide" evidence="3">
    <location>
        <begin position="1"/>
        <end position="18"/>
    </location>
</feature>
<dbReference type="SUPFAM" id="SSF89372">
    <property type="entry name" value="Fucose-specific lectin"/>
    <property type="match status" value="1"/>
</dbReference>
<reference evidence="4 5" key="1">
    <citation type="submission" date="2015-07" db="EMBL/GenBank/DDBJ databases">
        <title>The genome of Dufourea novaeangliae.</title>
        <authorList>
            <person name="Pan H."/>
            <person name="Kapheim K."/>
        </authorList>
    </citation>
    <scope>NUCLEOTIDE SEQUENCE [LARGE SCALE GENOMIC DNA]</scope>
    <source>
        <strain evidence="4">0120121106</strain>
        <tissue evidence="4">Whole body</tissue>
    </source>
</reference>
<gene>
    <name evidence="4" type="ORF">WN55_04330</name>
</gene>
<proteinExistence type="predicted"/>
<dbReference type="OrthoDB" id="7936313at2759"/>
<evidence type="ECO:0000313" key="5">
    <source>
        <dbReference type="Proteomes" id="UP000076502"/>
    </source>
</evidence>
<keyword evidence="5" id="KW-1185">Reference proteome</keyword>
<dbReference type="PROSITE" id="PS50912">
    <property type="entry name" value="EAR"/>
    <property type="match status" value="2"/>
</dbReference>
<dbReference type="InterPro" id="IPR009039">
    <property type="entry name" value="EAR"/>
</dbReference>
<dbReference type="STRING" id="178035.A0A154PLV8"/>
<evidence type="ECO:0000256" key="2">
    <source>
        <dbReference type="ARBA" id="ARBA00022737"/>
    </source>
</evidence>
<dbReference type="Proteomes" id="UP000076502">
    <property type="component" value="Unassembled WGS sequence"/>
</dbReference>
<name>A0A154PLV8_DUFNO</name>
<keyword evidence="1 3" id="KW-0732">Signal</keyword>
<accession>A0A154PLV8</accession>
<dbReference type="InterPro" id="IPR005492">
    <property type="entry name" value="EPTP"/>
</dbReference>
<dbReference type="Pfam" id="PF03736">
    <property type="entry name" value="EPTP"/>
    <property type="match status" value="1"/>
</dbReference>